<proteinExistence type="predicted"/>
<dbReference type="EMBL" id="MZ502218">
    <property type="protein sequence ID" value="QXV92178.1"/>
    <property type="molecule type" value="Genomic_DNA"/>
</dbReference>
<dbReference type="GeneID" id="66860489"/>
<evidence type="ECO:0000313" key="5">
    <source>
        <dbReference type="EMBL" id="QXV92428.1"/>
    </source>
</evidence>
<dbReference type="AlphaFoldDB" id="A0A8F7KUZ8"/>
<evidence type="ECO:0000259" key="1">
    <source>
        <dbReference type="Pfam" id="PF01609"/>
    </source>
</evidence>
<dbReference type="EMBL" id="MZ502219">
    <property type="protein sequence ID" value="QXV92428.1"/>
    <property type="molecule type" value="Genomic_DNA"/>
</dbReference>
<dbReference type="GO" id="GO:0006313">
    <property type="term" value="P:DNA transposition"/>
    <property type="evidence" value="ECO:0007669"/>
    <property type="project" value="InterPro"/>
</dbReference>
<reference evidence="5" key="1">
    <citation type="submission" date="2021-06" db="EMBL/GenBank/DDBJ databases">
        <authorList>
            <person name="Tome M."/>
            <person name="Jakse J."/>
            <person name="Slemc L."/>
            <person name="Garcia A.R."/>
            <person name="Petkovic H."/>
        </authorList>
    </citation>
    <scope>NUCLEOTIDE SEQUENCE</scope>
    <source>
        <plasmid evidence="5">pPZG101</plasmid>
        <plasmid evidence="3">unnamed</plasmid>
    </source>
</reference>
<dbReference type="PANTHER" id="PTHR30007">
    <property type="entry name" value="PHP DOMAIN PROTEIN"/>
    <property type="match status" value="1"/>
</dbReference>
<protein>
    <submittedName>
        <fullName evidence="5">IS5 family transposase</fullName>
    </submittedName>
</protein>
<dbReference type="RefSeq" id="WP_003984131.1">
    <property type="nucleotide sequence ID" value="NZ_CP025552.1"/>
</dbReference>
<organism evidence="5">
    <name type="scientific">Streptomyces rimosus</name>
    <dbReference type="NCBI Taxonomy" id="1927"/>
    <lineage>
        <taxon>Bacteria</taxon>
        <taxon>Bacillati</taxon>
        <taxon>Actinomycetota</taxon>
        <taxon>Actinomycetes</taxon>
        <taxon>Kitasatosporales</taxon>
        <taxon>Streptomycetaceae</taxon>
        <taxon>Streptomyces</taxon>
    </lineage>
</organism>
<dbReference type="InterPro" id="IPR025161">
    <property type="entry name" value="IS402-like_dom"/>
</dbReference>
<dbReference type="InterPro" id="IPR002559">
    <property type="entry name" value="Transposase_11"/>
</dbReference>
<dbReference type="GO" id="GO:0004803">
    <property type="term" value="F:transposase activity"/>
    <property type="evidence" value="ECO:0007669"/>
    <property type="project" value="InterPro"/>
</dbReference>
<dbReference type="OMA" id="GHPEKWP"/>
<evidence type="ECO:0000259" key="2">
    <source>
        <dbReference type="Pfam" id="PF13340"/>
    </source>
</evidence>
<dbReference type="Pfam" id="PF13340">
    <property type="entry name" value="DUF4096"/>
    <property type="match status" value="1"/>
</dbReference>
<feature type="domain" description="Transposase IS4-like" evidence="1">
    <location>
        <begin position="110"/>
        <end position="264"/>
    </location>
</feature>
<evidence type="ECO:0000313" key="3">
    <source>
        <dbReference type="EMBL" id="QXV92178.1"/>
    </source>
</evidence>
<gene>
    <name evidence="3" type="ORF">M4018_083830</name>
    <name evidence="4" type="ORF">R6500_083560</name>
    <name evidence="5" type="ORF">R6500_083650</name>
</gene>
<dbReference type="GO" id="GO:0003677">
    <property type="term" value="F:DNA binding"/>
    <property type="evidence" value="ECO:0007669"/>
    <property type="project" value="InterPro"/>
</dbReference>
<accession>A0A8F7KUZ8</accession>
<dbReference type="Pfam" id="PF01609">
    <property type="entry name" value="DDE_Tnp_1"/>
    <property type="match status" value="1"/>
</dbReference>
<dbReference type="PANTHER" id="PTHR30007:SF0">
    <property type="entry name" value="TRANSPOSASE"/>
    <property type="match status" value="1"/>
</dbReference>
<name>A0A8F7KUZ8_STRRM</name>
<feature type="domain" description="Insertion element IS402-like" evidence="2">
    <location>
        <begin position="17"/>
        <end position="90"/>
    </location>
</feature>
<geneLocation type="plasmid" evidence="3">
    <name>unnamed</name>
</geneLocation>
<dbReference type="NCBIfam" id="NF033580">
    <property type="entry name" value="transpos_IS5_3"/>
    <property type="match status" value="1"/>
</dbReference>
<evidence type="ECO:0000313" key="4">
    <source>
        <dbReference type="EMBL" id="QXV92422.1"/>
    </source>
</evidence>
<dbReference type="EMBL" id="MZ502219">
    <property type="protein sequence ID" value="QXV92422.1"/>
    <property type="molecule type" value="Genomic_DNA"/>
</dbReference>
<keyword evidence="5" id="KW-0614">Plasmid</keyword>
<geneLocation type="plasmid" evidence="5">
    <name>pPZG101</name>
</geneLocation>
<sequence length="288" mass="33242">MPSPVRHRPRRYPSDTTAAEWALLEPLLPVEACQTKTGGHPEKWPRRQIVDAIRYLVDNGSKWRSLPADFPPWQTVYGFFARWNRAGVVTFIRDQLRRHIRIGKGRCPFPVTLIVDSQSVKAASTVGRDSRGYDAGKKINGRKRHLVVDTLGLPVMITVTAGDVRDEIIARDLLWRLRLTHPQITQVWADSAYARDLLPSWTAGRLWMTLRPVLRPKGTRGFVVLPRRWKVERSIGWIMNARRNARDYERLPQHAEAHLNWAFITLMTRRLTRTGRTPSWTKKPRPAG</sequence>